<dbReference type="eggNOG" id="ENOG5033C91">
    <property type="taxonomic scope" value="Bacteria"/>
</dbReference>
<evidence type="ECO:0008006" key="3">
    <source>
        <dbReference type="Google" id="ProtNLM"/>
    </source>
</evidence>
<sequence length="282" mass="28593">MLAPHHISATNRVRAAATGRVRDVVSGRVRTAVVVHVGRDAIYLDVGGFCLGVLTKSASAVPCGLHTTLPSLTDALGAGTRTVPGSTARVGGGALLLDGTDVVVGRLIDASVPALPAASAQRARRELSGRLRRLPDVCRELPDVALKLLGDGHESAVPLLLGRGGGLTPLGDDVLCGWLATVAAAARGGHHVEKSRAVAGAVTALAARHTTALSATLLDCAARGEALPQFRRLVRDLASGDDPGSSVSALLAVGHTSGSGMALGVSLALDLLVRSPTERTLV</sequence>
<gene>
    <name evidence="1" type="ORF">SacxiDRAFT_3801</name>
</gene>
<dbReference type="EMBL" id="JH636049">
    <property type="protein sequence ID" value="EID55993.1"/>
    <property type="molecule type" value="Genomic_DNA"/>
</dbReference>
<name>I0V790_9PSEU</name>
<dbReference type="RefSeq" id="WP_006240207.1">
    <property type="nucleotide sequence ID" value="NZ_JH636049.1"/>
</dbReference>
<keyword evidence="2" id="KW-1185">Reference proteome</keyword>
<reference evidence="1 2" key="1">
    <citation type="submission" date="2012-01" db="EMBL/GenBank/DDBJ databases">
        <title>Improved High-Quality Draft sequence of Saccharomonospora xinjiangensis XJ-54.</title>
        <authorList>
            <consortium name="US DOE Joint Genome Institute"/>
            <person name="Lucas S."/>
            <person name="Han J."/>
            <person name="Lapidus A."/>
            <person name="Cheng J.-F."/>
            <person name="Goodwin L."/>
            <person name="Pitluck S."/>
            <person name="Peters L."/>
            <person name="Mikhailova N."/>
            <person name="Teshima H."/>
            <person name="Detter J.C."/>
            <person name="Han C."/>
            <person name="Tapia R."/>
            <person name="Land M."/>
            <person name="Hauser L."/>
            <person name="Kyrpides N."/>
            <person name="Ivanova N."/>
            <person name="Pagani I."/>
            <person name="Brambilla E.-M."/>
            <person name="Klenk H.-P."/>
            <person name="Woyke T."/>
        </authorList>
    </citation>
    <scope>NUCLEOTIDE SEQUENCE [LARGE SCALE GENOMIC DNA]</scope>
    <source>
        <strain evidence="1 2">XJ-54</strain>
    </source>
</reference>
<dbReference type="HOGENOM" id="CLU_1169708_0_0_11"/>
<evidence type="ECO:0000313" key="1">
    <source>
        <dbReference type="EMBL" id="EID55993.1"/>
    </source>
</evidence>
<evidence type="ECO:0000313" key="2">
    <source>
        <dbReference type="Proteomes" id="UP000004691"/>
    </source>
</evidence>
<dbReference type="Pfam" id="PF11392">
    <property type="entry name" value="AllH"/>
    <property type="match status" value="1"/>
</dbReference>
<dbReference type="Proteomes" id="UP000004691">
    <property type="component" value="Unassembled WGS sequence"/>
</dbReference>
<dbReference type="OrthoDB" id="4933449at2"/>
<dbReference type="STRING" id="882086.SacxiDRAFT_3801"/>
<dbReference type="AlphaFoldDB" id="I0V790"/>
<protein>
    <recommendedName>
        <fullName evidence="3">DUF2877 domain-containing protein</fullName>
    </recommendedName>
</protein>
<dbReference type="InterPro" id="IPR021530">
    <property type="entry name" value="AllH-like"/>
</dbReference>
<organism evidence="1 2">
    <name type="scientific">Saccharomonospora xinjiangensis XJ-54</name>
    <dbReference type="NCBI Taxonomy" id="882086"/>
    <lineage>
        <taxon>Bacteria</taxon>
        <taxon>Bacillati</taxon>
        <taxon>Actinomycetota</taxon>
        <taxon>Actinomycetes</taxon>
        <taxon>Pseudonocardiales</taxon>
        <taxon>Pseudonocardiaceae</taxon>
        <taxon>Saccharomonospora</taxon>
    </lineage>
</organism>
<proteinExistence type="predicted"/>
<accession>I0V790</accession>